<dbReference type="InterPro" id="IPR023997">
    <property type="entry name" value="TonB-dep_OMP_SusC/RagA_CS"/>
</dbReference>
<evidence type="ECO:0000313" key="9">
    <source>
        <dbReference type="EMBL" id="SEA92944.1"/>
    </source>
</evidence>
<evidence type="ECO:0000256" key="5">
    <source>
        <dbReference type="ARBA" id="ARBA00023136"/>
    </source>
</evidence>
<dbReference type="Gene3D" id="2.60.40.1120">
    <property type="entry name" value="Carboxypeptidase-like, regulatory domain"/>
    <property type="match status" value="1"/>
</dbReference>
<dbReference type="Proteomes" id="UP000198951">
    <property type="component" value="Unassembled WGS sequence"/>
</dbReference>
<dbReference type="Gene3D" id="2.40.170.20">
    <property type="entry name" value="TonB-dependent receptor, beta-barrel domain"/>
    <property type="match status" value="1"/>
</dbReference>
<feature type="domain" description="TonB-dependent receptor plug" evidence="8">
    <location>
        <begin position="150"/>
        <end position="258"/>
    </location>
</feature>
<keyword evidence="5 7" id="KW-0472">Membrane</keyword>
<evidence type="ECO:0000256" key="6">
    <source>
        <dbReference type="ARBA" id="ARBA00023237"/>
    </source>
</evidence>
<dbReference type="SUPFAM" id="SSF56935">
    <property type="entry name" value="Porins"/>
    <property type="match status" value="1"/>
</dbReference>
<gene>
    <name evidence="9" type="ORF">SAMN05443667_11249</name>
</gene>
<dbReference type="InterPro" id="IPR023996">
    <property type="entry name" value="TonB-dep_OMP_SusC/RagA"/>
</dbReference>
<dbReference type="InterPro" id="IPR037066">
    <property type="entry name" value="Plug_dom_sf"/>
</dbReference>
<dbReference type="EMBL" id="FNRD01000012">
    <property type="protein sequence ID" value="SEA92944.1"/>
    <property type="molecule type" value="Genomic_DNA"/>
</dbReference>
<comment type="similarity">
    <text evidence="7">Belongs to the TonB-dependent receptor family.</text>
</comment>
<protein>
    <submittedName>
        <fullName evidence="9">TonB-linked outer membrane protein, SusC/RagA family</fullName>
    </submittedName>
</protein>
<dbReference type="InterPro" id="IPR039426">
    <property type="entry name" value="TonB-dep_rcpt-like"/>
</dbReference>
<dbReference type="PROSITE" id="PS52016">
    <property type="entry name" value="TONB_DEPENDENT_REC_3"/>
    <property type="match status" value="1"/>
</dbReference>
<organism evidence="9 10">
    <name type="scientific">Flavobacterium gillisiae</name>
    <dbReference type="NCBI Taxonomy" id="150146"/>
    <lineage>
        <taxon>Bacteria</taxon>
        <taxon>Pseudomonadati</taxon>
        <taxon>Bacteroidota</taxon>
        <taxon>Flavobacteriia</taxon>
        <taxon>Flavobacteriales</taxon>
        <taxon>Flavobacteriaceae</taxon>
        <taxon>Flavobacterium</taxon>
    </lineage>
</organism>
<evidence type="ECO:0000256" key="2">
    <source>
        <dbReference type="ARBA" id="ARBA00022448"/>
    </source>
</evidence>
<evidence type="ECO:0000256" key="7">
    <source>
        <dbReference type="PROSITE-ProRule" id="PRU01360"/>
    </source>
</evidence>
<evidence type="ECO:0000256" key="1">
    <source>
        <dbReference type="ARBA" id="ARBA00004571"/>
    </source>
</evidence>
<evidence type="ECO:0000256" key="3">
    <source>
        <dbReference type="ARBA" id="ARBA00022452"/>
    </source>
</evidence>
<proteinExistence type="inferred from homology"/>
<dbReference type="GO" id="GO:0009279">
    <property type="term" value="C:cell outer membrane"/>
    <property type="evidence" value="ECO:0007669"/>
    <property type="project" value="UniProtKB-SubCell"/>
</dbReference>
<dbReference type="Gene3D" id="2.170.130.10">
    <property type="entry name" value="TonB-dependent receptor, plug domain"/>
    <property type="match status" value="1"/>
</dbReference>
<keyword evidence="4 7" id="KW-0812">Transmembrane</keyword>
<dbReference type="SUPFAM" id="SSF49464">
    <property type="entry name" value="Carboxypeptidase regulatory domain-like"/>
    <property type="match status" value="1"/>
</dbReference>
<sequence length="1053" mass="114927">MTMKLLTKNKPRNLKCYALSGSLVKLTTLLLINVTLNVSASEISKKDSFPKIENWKFAQKIIKGKVVDENGGPLPGAIVMAKGTKVAVLTDFDGNFAIDMPANSTKLVISFTGMESKEVTIGNAPLTIVLKQLGQKLDEIVVVGYAKQKKVNLSGAVNTVSSKVLVNRPVTSLTNALQGVVPGVNILGRPGDVGSDLGSINLRGRGNLGASEALYVVDGVLVGSADFSRINPNDVESISVLKDASASAIYGSRAAYGVILVTTKRGKEGKMAINYNTYYAAQSAIVLPKWLGAYDYATLRNEAASNAGKSLRFSPSDLQTIKDKSNLDLFADTDWYAAVLRASASMSEHQLSVSGGGDTRYFLSGSIFEQNSLLPGKDLKRFSFRSNLESKISDKFKIGTNLSFIRDGFDNSKGDINFTALNRMVPTLAVRQSDGNWGSINGGLVDPTLAGQNPLRTLEEGGRSEYNTNRFLGSVNATLTPIKGLDITGQFSYNYYNSFKSNFVNTIDPVLNFLTGAEISSTRVGPNSLSENWKNSSNLLAQLLTSYERNINKHYGKILVGTSFEDNTGRFIQVDRKSFVNNNLDAINAGSVDPLNTTATGNINGNSFKSVFGRFNYAYDNKYLFESSLRVDESSRFSPGHRKGVFPSLSGAWRISQEEFMKSVDWVSEFKIRASWGKLGSVSNVGDYDFYDGLSPGVGAILDGTKQTGIFLGKLGNPNLTWEKVNMTNVGLDLSLWRNKLNLQLDAYERMTNGILLTNPSLPDEAGLDSSASPSVNLAKVQNKGIELSLTHNNHIGDFNFSVGGNFSRIWNKVIDLGDQGDQINGNWINRVGQPIGSFYMLEADGLFASNDDVAAHAYQSNKTKAGDIKYIDQNGDNKIDGDDRVVTGGDVPYITYGLNITANYKNFDFSLLGQGVTDVKVYLDKEASQAFFNGAGAKEYVLDRWTVDNPNPNASYPRILNSADNTHNLQQSSFWLFNASYFRVKSVSIGYSLPKTLTSKINVQGIRVYASSNNPFTIRGDKRMKDFDPEMASFRSSYPQLKTFSFGLNVSL</sequence>
<name>A0A1H4F6K6_9FLAO</name>
<dbReference type="AlphaFoldDB" id="A0A1H4F6K6"/>
<reference evidence="10" key="1">
    <citation type="submission" date="2016-10" db="EMBL/GenBank/DDBJ databases">
        <authorList>
            <person name="Varghese N."/>
            <person name="Submissions S."/>
        </authorList>
    </citation>
    <scope>NUCLEOTIDE SEQUENCE [LARGE SCALE GENOMIC DNA]</scope>
    <source>
        <strain evidence="10">DSM 22376</strain>
    </source>
</reference>
<dbReference type="InterPro" id="IPR012910">
    <property type="entry name" value="Plug_dom"/>
</dbReference>
<evidence type="ECO:0000313" key="10">
    <source>
        <dbReference type="Proteomes" id="UP000198951"/>
    </source>
</evidence>
<dbReference type="InterPro" id="IPR036942">
    <property type="entry name" value="Beta-barrel_TonB_sf"/>
</dbReference>
<dbReference type="NCBIfam" id="TIGR04057">
    <property type="entry name" value="SusC_RagA_signa"/>
    <property type="match status" value="1"/>
</dbReference>
<dbReference type="Pfam" id="PF07715">
    <property type="entry name" value="Plug"/>
    <property type="match status" value="1"/>
</dbReference>
<keyword evidence="3 7" id="KW-1134">Transmembrane beta strand</keyword>
<accession>A0A1H4F6K6</accession>
<dbReference type="STRING" id="150146.SAMN05443667_11249"/>
<dbReference type="InterPro" id="IPR008969">
    <property type="entry name" value="CarboxyPept-like_regulatory"/>
</dbReference>
<dbReference type="NCBIfam" id="TIGR04056">
    <property type="entry name" value="OMP_RagA_SusC"/>
    <property type="match status" value="1"/>
</dbReference>
<keyword evidence="10" id="KW-1185">Reference proteome</keyword>
<keyword evidence="2 7" id="KW-0813">Transport</keyword>
<evidence type="ECO:0000259" key="8">
    <source>
        <dbReference type="Pfam" id="PF07715"/>
    </source>
</evidence>
<evidence type="ECO:0000256" key="4">
    <source>
        <dbReference type="ARBA" id="ARBA00022692"/>
    </source>
</evidence>
<dbReference type="Pfam" id="PF13715">
    <property type="entry name" value="CarbopepD_reg_2"/>
    <property type="match status" value="1"/>
</dbReference>
<keyword evidence="6 7" id="KW-0998">Cell outer membrane</keyword>
<comment type="subcellular location">
    <subcellularLocation>
        <location evidence="1 7">Cell outer membrane</location>
        <topology evidence="1 7">Multi-pass membrane protein</topology>
    </subcellularLocation>
</comment>